<dbReference type="InterPro" id="IPR000082">
    <property type="entry name" value="SEA_dom"/>
</dbReference>
<feature type="compositionally biased region" description="Low complexity" evidence="1">
    <location>
        <begin position="1815"/>
        <end position="1832"/>
    </location>
</feature>
<dbReference type="SUPFAM" id="SSF82671">
    <property type="entry name" value="SEA domain"/>
    <property type="match status" value="1"/>
</dbReference>
<feature type="compositionally biased region" description="Low complexity" evidence="1">
    <location>
        <begin position="740"/>
        <end position="760"/>
    </location>
</feature>
<reference evidence="5 6" key="1">
    <citation type="submission" date="2024-08" db="EMBL/GenBank/DDBJ databases">
        <title>The draft genome of Apodemus speciosus.</title>
        <authorList>
            <person name="Nabeshima K."/>
            <person name="Suzuki S."/>
            <person name="Onuma M."/>
        </authorList>
    </citation>
    <scope>NUCLEOTIDE SEQUENCE [LARGE SCALE GENOMIC DNA]</scope>
    <source>
        <strain evidence="5">IB14-021</strain>
    </source>
</reference>
<feature type="compositionally biased region" description="Low complexity" evidence="1">
    <location>
        <begin position="2104"/>
        <end position="2114"/>
    </location>
</feature>
<feature type="compositionally biased region" description="Polar residues" evidence="1">
    <location>
        <begin position="1658"/>
        <end position="1678"/>
    </location>
</feature>
<feature type="compositionally biased region" description="Low complexity" evidence="1">
    <location>
        <begin position="949"/>
        <end position="968"/>
    </location>
</feature>
<feature type="compositionally biased region" description="Low complexity" evidence="1">
    <location>
        <begin position="1492"/>
        <end position="1510"/>
    </location>
</feature>
<feature type="compositionally biased region" description="Polar residues" evidence="1">
    <location>
        <begin position="391"/>
        <end position="404"/>
    </location>
</feature>
<feature type="compositionally biased region" description="Polar residues" evidence="1">
    <location>
        <begin position="1834"/>
        <end position="1881"/>
    </location>
</feature>
<feature type="region of interest" description="Disordered" evidence="1">
    <location>
        <begin position="535"/>
        <end position="588"/>
    </location>
</feature>
<feature type="region of interest" description="Disordered" evidence="1">
    <location>
        <begin position="2441"/>
        <end position="2521"/>
    </location>
</feature>
<feature type="region of interest" description="Disordered" evidence="1">
    <location>
        <begin position="2288"/>
        <end position="2420"/>
    </location>
</feature>
<feature type="compositionally biased region" description="Polar residues" evidence="1">
    <location>
        <begin position="634"/>
        <end position="646"/>
    </location>
</feature>
<feature type="region of interest" description="Disordered" evidence="1">
    <location>
        <begin position="2564"/>
        <end position="2590"/>
    </location>
</feature>
<protein>
    <submittedName>
        <fullName evidence="5">Mucin 3A, cell surface-associated</fullName>
    </submittedName>
</protein>
<feature type="compositionally biased region" description="Polar residues" evidence="1">
    <location>
        <begin position="287"/>
        <end position="311"/>
    </location>
</feature>
<feature type="compositionally biased region" description="Polar residues" evidence="1">
    <location>
        <begin position="1761"/>
        <end position="1775"/>
    </location>
</feature>
<evidence type="ECO:0000313" key="5">
    <source>
        <dbReference type="EMBL" id="GAB1290318.1"/>
    </source>
</evidence>
<gene>
    <name evidence="5" type="ORF">APTSU1_000554800</name>
</gene>
<feature type="compositionally biased region" description="Polar residues" evidence="1">
    <location>
        <begin position="1802"/>
        <end position="1814"/>
    </location>
</feature>
<dbReference type="PROSITE" id="PS50024">
    <property type="entry name" value="SEA"/>
    <property type="match status" value="1"/>
</dbReference>
<feature type="compositionally biased region" description="Polar residues" evidence="1">
    <location>
        <begin position="1215"/>
        <end position="1265"/>
    </location>
</feature>
<feature type="compositionally biased region" description="Polar residues" evidence="1">
    <location>
        <begin position="2462"/>
        <end position="2495"/>
    </location>
</feature>
<feature type="compositionally biased region" description="Low complexity" evidence="1">
    <location>
        <begin position="1685"/>
        <end position="1696"/>
    </location>
</feature>
<feature type="region of interest" description="Disordered" evidence="1">
    <location>
        <begin position="390"/>
        <end position="437"/>
    </location>
</feature>
<feature type="compositionally biased region" description="Polar residues" evidence="1">
    <location>
        <begin position="1703"/>
        <end position="1743"/>
    </location>
</feature>
<feature type="compositionally biased region" description="Low complexity" evidence="1">
    <location>
        <begin position="1526"/>
        <end position="1535"/>
    </location>
</feature>
<feature type="compositionally biased region" description="Polar residues" evidence="1">
    <location>
        <begin position="2210"/>
        <end position="2227"/>
    </location>
</feature>
<feature type="compositionally biased region" description="Low complexity" evidence="1">
    <location>
        <begin position="2322"/>
        <end position="2367"/>
    </location>
</feature>
<feature type="compositionally biased region" description="Polar residues" evidence="1">
    <location>
        <begin position="1568"/>
        <end position="1589"/>
    </location>
</feature>
<keyword evidence="2" id="KW-0472">Membrane</keyword>
<feature type="region of interest" description="Disordered" evidence="1">
    <location>
        <begin position="1485"/>
        <end position="1606"/>
    </location>
</feature>
<feature type="region of interest" description="Disordered" evidence="1">
    <location>
        <begin position="2603"/>
        <end position="2623"/>
    </location>
</feature>
<feature type="compositionally biased region" description="Polar residues" evidence="1">
    <location>
        <begin position="420"/>
        <end position="437"/>
    </location>
</feature>
<feature type="compositionally biased region" description="Low complexity" evidence="1">
    <location>
        <begin position="2603"/>
        <end position="2621"/>
    </location>
</feature>
<feature type="region of interest" description="Disordered" evidence="1">
    <location>
        <begin position="286"/>
        <end position="366"/>
    </location>
</feature>
<feature type="compositionally biased region" description="Polar residues" evidence="1">
    <location>
        <begin position="699"/>
        <end position="710"/>
    </location>
</feature>
<feature type="compositionally biased region" description="Polar residues" evidence="1">
    <location>
        <begin position="2240"/>
        <end position="2267"/>
    </location>
</feature>
<feature type="compositionally biased region" description="Low complexity" evidence="1">
    <location>
        <begin position="562"/>
        <end position="573"/>
    </location>
</feature>
<feature type="region of interest" description="Disordered" evidence="1">
    <location>
        <begin position="1215"/>
        <end position="1342"/>
    </location>
</feature>
<feature type="compositionally biased region" description="Low complexity" evidence="1">
    <location>
        <begin position="1744"/>
        <end position="1760"/>
    </location>
</feature>
<feature type="transmembrane region" description="Helical" evidence="2">
    <location>
        <begin position="3165"/>
        <end position="3198"/>
    </location>
</feature>
<feature type="region of interest" description="Disordered" evidence="1">
    <location>
        <begin position="2792"/>
        <end position="2817"/>
    </location>
</feature>
<feature type="compositionally biased region" description="Low complexity" evidence="1">
    <location>
        <begin position="655"/>
        <end position="698"/>
    </location>
</feature>
<evidence type="ECO:0000256" key="3">
    <source>
        <dbReference type="SAM" id="SignalP"/>
    </source>
</evidence>
<dbReference type="InterPro" id="IPR036364">
    <property type="entry name" value="SEA_dom_sf"/>
</dbReference>
<feature type="compositionally biased region" description="Polar residues" evidence="1">
    <location>
        <begin position="1596"/>
        <end position="1606"/>
    </location>
</feature>
<feature type="compositionally biased region" description="Low complexity" evidence="1">
    <location>
        <begin position="711"/>
        <end position="724"/>
    </location>
</feature>
<feature type="compositionally biased region" description="Polar residues" evidence="1">
    <location>
        <begin position="2700"/>
        <end position="2719"/>
    </location>
</feature>
<feature type="region of interest" description="Disordered" evidence="1">
    <location>
        <begin position="2091"/>
        <end position="2168"/>
    </location>
</feature>
<feature type="region of interest" description="Disordered" evidence="1">
    <location>
        <begin position="1802"/>
        <end position="1904"/>
    </location>
</feature>
<feature type="region of interest" description="Disordered" evidence="1">
    <location>
        <begin position="2232"/>
        <end position="2267"/>
    </location>
</feature>
<feature type="compositionally biased region" description="Low complexity" evidence="1">
    <location>
        <begin position="604"/>
        <end position="625"/>
    </location>
</feature>
<feature type="compositionally biased region" description="Low complexity" evidence="1">
    <location>
        <begin position="1331"/>
        <end position="1342"/>
    </location>
</feature>
<keyword evidence="2" id="KW-0812">Transmembrane</keyword>
<feature type="compositionally biased region" description="Low complexity" evidence="1">
    <location>
        <begin position="2568"/>
        <end position="2590"/>
    </location>
</feature>
<feature type="compositionally biased region" description="Low complexity" evidence="1">
    <location>
        <begin position="848"/>
        <end position="857"/>
    </location>
</feature>
<accession>A0ABQ0ETT4</accession>
<feature type="compositionally biased region" description="Polar residues" evidence="1">
    <location>
        <begin position="2155"/>
        <end position="2164"/>
    </location>
</feature>
<feature type="compositionally biased region" description="Low complexity" evidence="1">
    <location>
        <begin position="1626"/>
        <end position="1635"/>
    </location>
</feature>
<feature type="compositionally biased region" description="Low complexity" evidence="1">
    <location>
        <begin position="17"/>
        <end position="41"/>
    </location>
</feature>
<feature type="compositionally biased region" description="Low complexity" evidence="1">
    <location>
        <begin position="352"/>
        <end position="366"/>
    </location>
</feature>
<name>A0ABQ0ETT4_APOSI</name>
<feature type="compositionally biased region" description="Polar residues" evidence="1">
    <location>
        <begin position="821"/>
        <end position="834"/>
    </location>
</feature>
<feature type="region of interest" description="Disordered" evidence="1">
    <location>
        <begin position="604"/>
        <end position="872"/>
    </location>
</feature>
<feature type="compositionally biased region" description="Low complexity" evidence="1">
    <location>
        <begin position="767"/>
        <end position="820"/>
    </location>
</feature>
<evidence type="ECO:0000313" key="6">
    <source>
        <dbReference type="Proteomes" id="UP001623349"/>
    </source>
</evidence>
<feature type="compositionally biased region" description="Polar residues" evidence="1">
    <location>
        <begin position="2296"/>
        <end position="2316"/>
    </location>
</feature>
<feature type="transmembrane region" description="Helical" evidence="2">
    <location>
        <begin position="3060"/>
        <end position="3084"/>
    </location>
</feature>
<dbReference type="PANTHER" id="PTHR15381:SF3">
    <property type="entry name" value="MUCIN-3B-LIKE"/>
    <property type="match status" value="1"/>
</dbReference>
<keyword evidence="3" id="KW-0732">Signal</keyword>
<feature type="compositionally biased region" description="Low complexity" evidence="1">
    <location>
        <begin position="536"/>
        <end position="553"/>
    </location>
</feature>
<feature type="compositionally biased region" description="Polar residues" evidence="1">
    <location>
        <begin position="2792"/>
        <end position="2811"/>
    </location>
</feature>
<dbReference type="EMBL" id="BAAFST010000005">
    <property type="protein sequence ID" value="GAB1290318.1"/>
    <property type="molecule type" value="Genomic_DNA"/>
</dbReference>
<evidence type="ECO:0000256" key="1">
    <source>
        <dbReference type="SAM" id="MobiDB-lite"/>
    </source>
</evidence>
<feature type="compositionally biased region" description="Low complexity" evidence="1">
    <location>
        <begin position="1274"/>
        <end position="1311"/>
    </location>
</feature>
<feature type="region of interest" description="Disordered" evidence="1">
    <location>
        <begin position="940"/>
        <end position="968"/>
    </location>
</feature>
<keyword evidence="2" id="KW-1133">Transmembrane helix</keyword>
<feature type="region of interest" description="Disordered" evidence="1">
    <location>
        <begin position="2700"/>
        <end position="2723"/>
    </location>
</feature>
<evidence type="ECO:0000256" key="2">
    <source>
        <dbReference type="SAM" id="Phobius"/>
    </source>
</evidence>
<dbReference type="Proteomes" id="UP001623349">
    <property type="component" value="Unassembled WGS sequence"/>
</dbReference>
<feature type="domain" description="SEA" evidence="4">
    <location>
        <begin position="2839"/>
        <end position="2977"/>
    </location>
</feature>
<keyword evidence="6" id="KW-1185">Reference proteome</keyword>
<comment type="caution">
    <text evidence="5">The sequence shown here is derived from an EMBL/GenBank/DDBJ whole genome shotgun (WGS) entry which is preliminary data.</text>
</comment>
<feature type="region of interest" description="Disordered" evidence="1">
    <location>
        <begin position="1435"/>
        <end position="1470"/>
    </location>
</feature>
<feature type="compositionally biased region" description="Polar residues" evidence="1">
    <location>
        <begin position="576"/>
        <end position="588"/>
    </location>
</feature>
<feature type="region of interest" description="Disordered" evidence="1">
    <location>
        <begin position="2208"/>
        <end position="2227"/>
    </location>
</feature>
<feature type="compositionally biased region" description="Low complexity" evidence="1">
    <location>
        <begin position="405"/>
        <end position="418"/>
    </location>
</feature>
<feature type="compositionally biased region" description="Low complexity" evidence="1">
    <location>
        <begin position="2375"/>
        <end position="2402"/>
    </location>
</feature>
<feature type="compositionally biased region" description="Low complexity" evidence="1">
    <location>
        <begin position="1551"/>
        <end position="1567"/>
    </location>
</feature>
<feature type="region of interest" description="Disordered" evidence="1">
    <location>
        <begin position="16"/>
        <end position="95"/>
    </location>
</feature>
<feature type="compositionally biased region" description="Polar residues" evidence="1">
    <location>
        <begin position="1312"/>
        <end position="1330"/>
    </location>
</feature>
<feature type="signal peptide" evidence="3">
    <location>
        <begin position="1"/>
        <end position="17"/>
    </location>
</feature>
<feature type="chain" id="PRO_5047162955" evidence="3">
    <location>
        <begin position="18"/>
        <end position="3228"/>
    </location>
</feature>
<feature type="compositionally biased region" description="Low complexity" evidence="1">
    <location>
        <begin position="2496"/>
        <end position="2521"/>
    </location>
</feature>
<proteinExistence type="predicted"/>
<organism evidence="5 6">
    <name type="scientific">Apodemus speciosus</name>
    <name type="common">Large Japanese field mouse</name>
    <dbReference type="NCBI Taxonomy" id="105296"/>
    <lineage>
        <taxon>Eukaryota</taxon>
        <taxon>Metazoa</taxon>
        <taxon>Chordata</taxon>
        <taxon>Craniata</taxon>
        <taxon>Vertebrata</taxon>
        <taxon>Euteleostomi</taxon>
        <taxon>Mammalia</taxon>
        <taxon>Eutheria</taxon>
        <taxon>Euarchontoglires</taxon>
        <taxon>Glires</taxon>
        <taxon>Rodentia</taxon>
        <taxon>Myomorpha</taxon>
        <taxon>Muroidea</taxon>
        <taxon>Muridae</taxon>
        <taxon>Murinae</taxon>
        <taxon>Apodemus</taxon>
    </lineage>
</organism>
<feature type="compositionally biased region" description="Polar residues" evidence="1">
    <location>
        <begin position="1448"/>
        <end position="1462"/>
    </location>
</feature>
<sequence length="3228" mass="332953">MLLLWLLWLLRASPGEAGTPSVTTATSSSPSPGADAASTAPRGTPHAGGAPQWLLSPHQSPNPAPGSGEHTPRTAGLPGNFKPTYESSPSSPVSPDSMTALMSKFVIKVETSPPTVLVYTPTAECIQPSGFTIATTHLTTTCVTRTYVPFTSSYATTPMTGRPTTTITALTPLTSVGEVTSSVTSASTVTNVDGTPTIMSPPSSVTTTYTAQGTLTSSTTGTVEMITVTPTDVRTTVPLTPGVTYLSATAPSQIPTKTSFTTVTDNTAPPSTSFLITEGIITKPFPTASNSLKTETSSIHSLGPTNKSTSMAPVAKETTSHSGEPSVGVTLMSSGRTTRKPISDTPREAVNTASSHTTTPATSSASMVTISASNMATSVTTSSVMPPPSTFLLSASSDTDSTFRTPTPGTISIPSPSGLEGTSQPTDTPSSHGPGITTTVSAATSHLPADTPGFMATMTSLGSAPYVTLTSETLSPSKDIQTLTTSLTTLSMGDTVPWGTMTDFTSTHEAPSMPATHTNFISSYSTTKATDTVLNTSHPSPSSVLPTLLSTGSAGDTSIPNTSAPPTSAFSASILPDSSGTTQMDSVPSAPTITHAVHMTAEPAPAPTTLTAPTSPEPSPTSAVTGTGQPPFPSHSSTLNPTTDLPTESPPTEIPSVTPPTSFSVTPTAVWLSEPSSTSSPPSPNVMTSSTSRIRSSTPAPDTQSVTTGMTATTPLSVTVLPPTQATSTAVSHVNPPGFPNNTSDITSPTTTTHTLIPDPSVRPSWTSRTTSEASRTAITSSVTTATLVASHSSPGLTTSDSRSTDRTSTAASTSHPSSAVTRETLTSVPTSSPRAGLSTIAATHLPSSSTGDSGSSAVTPTSTHAHPGMSATHTSITLSSLLVHSTEVTRPVGTAHSTTPSAAAAFTTTGNTQPPSLPVSVAVLTFSMSTADASFGNTQTGSTALSKPLHTTTESTPTPTSTASTEPLLTTATPLPATDLPPESLLTEITATSQITSPVAPSDPAVSTKVMTSPPAALSSVSVSSTQPVTTDHTYTAPLSTLKSAFPTSRASSTGTPQATNFSSLTNAVTVLTLEMSSPSSFTDTMAPDTSLMATWPSLPTSGAVRTSTTHLVTTATQTSSLVTSSATTSNIYSTDRISTPPSTSVRDTVTTLALAPPTTAVSTIPTTALNTVPLATTDIPPTHEGSITSTSHTTLPPFLSSPQNLETTLFITSARTTPSRTDTPSGTGNHSSPFVTSLPVTSASSLSLSAGRTGTSQTGSGPSAPTLPHSLDTTVDSTATPVTTHTFTTAASTEPPSPTTSVTRTSFTTIMTPTRKATVTSTTGTSARSPVSEVTTSTPSSSSFVSLVTLSSGILTTSTSPTAHMLFSHTSRVPNSHPVTAESTHTLPLTTLGTALTTPKATSLTASLVSFPGSPTRSVPELELHFTSSTYTTDATDASSTAGPPQLTSATGDTATTHRATLTPSLRPSTLTDLERFLTDSTSAVSSFPSTHLHTTTASSLTPTPISAEPLVTTTGGAHTLPVSSTPPAHSAPSLPPSILPSTEARLVSTQHTTPTSTTDNPSRTGNPTSPHATGTPGTSVFSSISASGAGVTRTGSWPSAPITNHTLRTMVELATTLRATMESSPPITSQQPSPSPAVTSTGKTTRKLTTDHLTESLNGTRMDTSSVTPTETLASGTHGPPSLVTSSVLTSTTKGVLPSVSGSSPKPVTADTTHSTPLSASETTPPVTRATSAATSPVSFPSSVTHSPSHITSPTSILATRTPDTSATPTWSSLLTSEPSHAVTTQMVTMATLPPSLSTPRLTSLNSHPTVSLSSTAISAPPATSGAAGNLTPTIPSSPSSGLLTMTDTALTSSSMGSAEPLTTESHTETLTVPSLSPTDLIPSDSRQRGHRPSPCLHAPRHQQCDSCCLQSWELFTSPCCEFLSSICLLLIGLCQDCYDHTEGQCPLSSNPHTYTVLHSGVHPDTRNPHHTHSPHIRRASSSCLSGNWNRSVPCPQPSCHSHWEKLSESCHRPSYRVTHDRHGCDFPGHHPHGLTHIWQIYKPLPHHLQHGEVIHDASSAPLSAVVTSPPSTNAASTATPQVTFLSSVTHPLPTSPLLPPSQSQGPQTPLTHPPGPPCSLQNQATLATPLSACPQLPSLHPLPPQGPRGTSHPQFPSSPHSGLPTMTDMALTSSFMGSTTMSLMTDTAVTPPITSSVTVTGPLTYGRSTSPSHGSSNVLTSGTSLARSSMSVSSSQHDATVSVSSSPLSVMETSLPSTNATSAETPQVTFLGSTTYSMADSTSASVTDTSTLPTFLTPTQPSPRTSGTTMTVTPDLYTTVTLTPSTSLSPSSSPTQSPDSTTAPTTPSHPAHPETLTSLTSSLPSEGIPASFGTGFSSSTGNSGTSAMMATTSTDTSSRTLPTRIVPPSSITQNTGISHLSTTHSIAPIVTTTVTVTRDTPPGSLGTSMSVSPGIPLSKSTSTASVPTGASPTSPNHAFSSFYTQGPSPNFSPTLSASHAPSTTTAPSTLKTLASTPTSLTTLTSLGEHRTDSLPRGSTSTNAVVTAFATLIFSTPTVITSASPSLPTRRPMLTTTTEPTSPSSLNSSIAATFSSVVTSFPPPSTTRTSPTSSPLTTAHTESTPFSYISLPSTTLCPETITITIVPSSPSTPCVDINPGTGAASAPITPFSVLPSVTNMVTSSGSTSERTFFSTRLDTPSMTPETEPSDTITDAPSSTDTRTVVTDTVFRSTSVSTRDNRLNATSITTPNMPGSINVPSTLKPSNTFPTTTTSSKAIDPVLLTTRTPETSVATVTSPTTLTSPQSRPTSASTQMTTAASVTTSPGVYIAVFHDTDTVETEVGMEVSVEQEFSPDLEDNTSKGYRDFCSAFQGEMRKIYQTVQGFQGVEILSLRRQHSLKNSCIGVAEVRGSVVVDYRVLLRLPFSPQLRRDFEKVKTALKEELQSASRDGGRCQDNQTLCFKSDSIKVNNRTEKELTPEAICRRAAPEGYEEHYFPLVEPSRLRCVTNCTPGVSGTLDCNQGQCFLHKSGPTCRCFSTDTHWVSGPRCEVAVDWRVLVGGLVGAATVLLLCLVALSVWVARSRGRDKDRQPSGRSRTQDGKWFEIWDEDSAGTFSNRGFQEALTATNENFHVALEKVDTNVTVPGLGAGSHPKTRGDLITIITTITIAATIIITITIAITIAATIIITITLAIILNPCRVSSVPLHPARGCRNEATVQEPVPVP</sequence>
<feature type="region of interest" description="Disordered" evidence="1">
    <location>
        <begin position="1624"/>
        <end position="1775"/>
    </location>
</feature>
<dbReference type="PANTHER" id="PTHR15381">
    <property type="entry name" value="CHONDROITIN SULFATE PROTEOGLYCAN 5 -RELATED"/>
    <property type="match status" value="1"/>
</dbReference>
<feature type="compositionally biased region" description="Polar residues" evidence="1">
    <location>
        <begin position="2123"/>
        <end position="2132"/>
    </location>
</feature>
<feature type="compositionally biased region" description="Low complexity" evidence="1">
    <location>
        <begin position="1435"/>
        <end position="1444"/>
    </location>
</feature>
<evidence type="ECO:0000259" key="4">
    <source>
        <dbReference type="PROSITE" id="PS50024"/>
    </source>
</evidence>